<dbReference type="AlphaFoldDB" id="A0A0P1FRA7"/>
<name>A0A0P1FRA7_THAGE</name>
<dbReference type="RefSeq" id="WP_058261657.1">
    <property type="nucleotide sequence ID" value="NZ_CP051181.1"/>
</dbReference>
<evidence type="ECO:0000313" key="1">
    <source>
        <dbReference type="EMBL" id="CUH63750.1"/>
    </source>
</evidence>
<dbReference type="STRING" id="53501.SAMN04488043_11284"/>
<protein>
    <submittedName>
        <fullName evidence="1">Uncharacterized protein</fullName>
    </submittedName>
</protein>
<gene>
    <name evidence="1" type="ORF">TG4357_00868</name>
</gene>
<sequence length="157" mass="17828">MSEVNEKRMTAHIEGDFVVFLIGLRMNKPLKPHKWFPAVMAMPKMLKELNALPSEETGFLGATSIGFGAIVQYWRSFEHLERYARSKDHAHFPAWVAFNKRMKTNRAEVGIWHETYLVEAGQYETVYSGMPPFGLGKASELLPATGNRSGARTRLEI</sequence>
<dbReference type="InterPro" id="IPR025444">
    <property type="entry name" value="Monooxy_af470"/>
</dbReference>
<evidence type="ECO:0000313" key="2">
    <source>
        <dbReference type="Proteomes" id="UP000051587"/>
    </source>
</evidence>
<proteinExistence type="predicted"/>
<reference evidence="1 2" key="1">
    <citation type="submission" date="2015-09" db="EMBL/GenBank/DDBJ databases">
        <authorList>
            <consortium name="Swine Surveillance"/>
        </authorList>
    </citation>
    <scope>NUCLEOTIDE SEQUENCE [LARGE SCALE GENOMIC DNA]</scope>
    <source>
        <strain evidence="1 2">CECT 4357</strain>
    </source>
</reference>
<dbReference type="OrthoDB" id="7566033at2"/>
<organism evidence="1 2">
    <name type="scientific">Thalassovita gelatinovora</name>
    <name type="common">Thalassobius gelatinovorus</name>
    <dbReference type="NCBI Taxonomy" id="53501"/>
    <lineage>
        <taxon>Bacteria</taxon>
        <taxon>Pseudomonadati</taxon>
        <taxon>Pseudomonadota</taxon>
        <taxon>Alphaproteobacteria</taxon>
        <taxon>Rhodobacterales</taxon>
        <taxon>Roseobacteraceae</taxon>
        <taxon>Thalassovita</taxon>
    </lineage>
</organism>
<dbReference type="EMBL" id="CYSA01000010">
    <property type="protein sequence ID" value="CUH63750.1"/>
    <property type="molecule type" value="Genomic_DNA"/>
</dbReference>
<dbReference type="Proteomes" id="UP000051587">
    <property type="component" value="Unassembled WGS sequence"/>
</dbReference>
<dbReference type="Pfam" id="PF13826">
    <property type="entry name" value="Monooxy_af470-like"/>
    <property type="match status" value="1"/>
</dbReference>
<accession>A0A0P1FRA7</accession>
<keyword evidence="2" id="KW-1185">Reference proteome</keyword>